<comment type="caution">
    <text evidence="2">The sequence shown here is derived from an EMBL/GenBank/DDBJ whole genome shotgun (WGS) entry which is preliminary data.</text>
</comment>
<accession>A0A0A3IGM4</accession>
<dbReference type="eggNOG" id="ENOG5031F32">
    <property type="taxonomic scope" value="Bacteria"/>
</dbReference>
<dbReference type="EMBL" id="JPVP01000059">
    <property type="protein sequence ID" value="KGR82640.1"/>
    <property type="molecule type" value="Genomic_DNA"/>
</dbReference>
<protein>
    <recommendedName>
        <fullName evidence="1">Peptidase C39-like domain-containing protein</fullName>
    </recommendedName>
</protein>
<feature type="domain" description="Peptidase C39-like" evidence="1">
    <location>
        <begin position="6"/>
        <end position="143"/>
    </location>
</feature>
<keyword evidence="3" id="KW-1185">Reference proteome</keyword>
<dbReference type="RefSeq" id="WP_036156996.1">
    <property type="nucleotide sequence ID" value="NZ_AVCX01000002.1"/>
</dbReference>
<organism evidence="2 3">
    <name type="scientific">Lysinibacillus odysseyi 34hs-1 = NBRC 100172</name>
    <dbReference type="NCBI Taxonomy" id="1220589"/>
    <lineage>
        <taxon>Bacteria</taxon>
        <taxon>Bacillati</taxon>
        <taxon>Bacillota</taxon>
        <taxon>Bacilli</taxon>
        <taxon>Bacillales</taxon>
        <taxon>Bacillaceae</taxon>
        <taxon>Lysinibacillus</taxon>
    </lineage>
</organism>
<dbReference type="InterPro" id="IPR039564">
    <property type="entry name" value="Peptidase_C39-like"/>
</dbReference>
<proteinExistence type="predicted"/>
<dbReference type="OrthoDB" id="2435874at2"/>
<evidence type="ECO:0000313" key="2">
    <source>
        <dbReference type="EMBL" id="KGR82640.1"/>
    </source>
</evidence>
<sequence>MRVLLDVNGKSQYSDAVRPEFRNSACGPTTAHVILNYLSKQHTVVKKDINELYKLLGGTKIGLFKWRFIQKLRSQLGEEFIINECNLSEAIMQLKHGNPVAMKFDQYFTFQWFTKKKPLYKYHWVPLIGYEIKDDCLHLIIHDNGGHDRESKVRSICYDDNRHVISFVKIEPRE</sequence>
<evidence type="ECO:0000313" key="3">
    <source>
        <dbReference type="Proteomes" id="UP000030437"/>
    </source>
</evidence>
<dbReference type="Pfam" id="PF13529">
    <property type="entry name" value="Peptidase_C39_2"/>
    <property type="match status" value="1"/>
</dbReference>
<dbReference type="AlphaFoldDB" id="A0A0A3IGM4"/>
<reference evidence="2 3" key="1">
    <citation type="submission" date="2014-02" db="EMBL/GenBank/DDBJ databases">
        <title>Draft genome sequence of Lysinibacillus odysseyi NBRC 100172.</title>
        <authorList>
            <person name="Zhang F."/>
            <person name="Wang G."/>
            <person name="Zhang L."/>
        </authorList>
    </citation>
    <scope>NUCLEOTIDE SEQUENCE [LARGE SCALE GENOMIC DNA]</scope>
    <source>
        <strain evidence="2 3">NBRC 100172</strain>
    </source>
</reference>
<evidence type="ECO:0000259" key="1">
    <source>
        <dbReference type="Pfam" id="PF13529"/>
    </source>
</evidence>
<dbReference type="Proteomes" id="UP000030437">
    <property type="component" value="Unassembled WGS sequence"/>
</dbReference>
<name>A0A0A3IGM4_9BACI</name>
<gene>
    <name evidence="2" type="ORF">CD32_17400</name>
</gene>